<evidence type="ECO:0000256" key="7">
    <source>
        <dbReference type="ARBA" id="ARBA00023065"/>
    </source>
</evidence>
<keyword evidence="6 10" id="KW-1133">Transmembrane helix</keyword>
<keyword evidence="2" id="KW-0813">Transport</keyword>
<evidence type="ECO:0000256" key="6">
    <source>
        <dbReference type="ARBA" id="ARBA00022989"/>
    </source>
</evidence>
<sequence>MILFGLLAGPVFHIVQPGQVLGLGAILGTIALIIILYDAGIDFNPRQAREVGPAGLLLAIGSYTIAVGVLFAVGWYAFAGGDVLVAILFALCLAGVSGAVVLPIARRLRFAPVVRDTLHLDMAVEDTISVLAVTVLLAVVASPNGGWTSVVPQVFLPLPVAIAFGVLGGFAAIEFLSRWQRRVYAGLATMGILFLVYGATQSLGGSGIMAALIMGVVLGNDAFFRRWLPRSTGRDFAFDPSVRQVHNEIAFVLRAIFLVILGVLVPFQPLGIIAAVAVIAIPFVLLLSRRWFLGRLEARRLMEAGNARRLSGLYGRGLTNAVLLILVIAVLPSAQSILLPAFLIIIGTDIIMTVLVFLEPVSEDSAPPAGGGLSDPLDPFRAAAYPPGEAQCDTAPALPSPRPTQELPETLPDPG</sequence>
<evidence type="ECO:0000256" key="9">
    <source>
        <dbReference type="SAM" id="MobiDB-lite"/>
    </source>
</evidence>
<dbReference type="Pfam" id="PF00999">
    <property type="entry name" value="Na_H_Exchanger"/>
    <property type="match status" value="1"/>
</dbReference>
<feature type="transmembrane region" description="Helical" evidence="10">
    <location>
        <begin position="337"/>
        <end position="358"/>
    </location>
</feature>
<dbReference type="GO" id="GO:0015297">
    <property type="term" value="F:antiporter activity"/>
    <property type="evidence" value="ECO:0007669"/>
    <property type="project" value="UniProtKB-KW"/>
</dbReference>
<evidence type="ECO:0000256" key="8">
    <source>
        <dbReference type="ARBA" id="ARBA00023136"/>
    </source>
</evidence>
<dbReference type="InterPro" id="IPR006153">
    <property type="entry name" value="Cation/H_exchanger_TM"/>
</dbReference>
<feature type="transmembrane region" description="Helical" evidence="10">
    <location>
        <begin position="123"/>
        <end position="142"/>
    </location>
</feature>
<feature type="region of interest" description="Disordered" evidence="9">
    <location>
        <begin position="366"/>
        <end position="415"/>
    </location>
</feature>
<accession>T0ZYD1</accession>
<dbReference type="GO" id="GO:1902600">
    <property type="term" value="P:proton transmembrane transport"/>
    <property type="evidence" value="ECO:0007669"/>
    <property type="project" value="InterPro"/>
</dbReference>
<feature type="transmembrane region" description="Helical" evidence="10">
    <location>
        <begin position="313"/>
        <end position="331"/>
    </location>
</feature>
<comment type="caution">
    <text evidence="12">The sequence shown here is derived from an EMBL/GenBank/DDBJ whole genome shotgun (WGS) entry which is preliminary data.</text>
</comment>
<organism evidence="12">
    <name type="scientific">mine drainage metagenome</name>
    <dbReference type="NCBI Taxonomy" id="410659"/>
    <lineage>
        <taxon>unclassified sequences</taxon>
        <taxon>metagenomes</taxon>
        <taxon>ecological metagenomes</taxon>
    </lineage>
</organism>
<keyword evidence="7" id="KW-0406">Ion transport</keyword>
<feature type="transmembrane region" description="Helical" evidence="10">
    <location>
        <begin position="206"/>
        <end position="224"/>
    </location>
</feature>
<feature type="transmembrane region" description="Helical" evidence="10">
    <location>
        <begin position="183"/>
        <end position="200"/>
    </location>
</feature>
<evidence type="ECO:0000259" key="11">
    <source>
        <dbReference type="Pfam" id="PF00999"/>
    </source>
</evidence>
<evidence type="ECO:0000256" key="3">
    <source>
        <dbReference type="ARBA" id="ARBA00022449"/>
    </source>
</evidence>
<evidence type="ECO:0000256" key="5">
    <source>
        <dbReference type="ARBA" id="ARBA00022692"/>
    </source>
</evidence>
<reference evidence="12" key="2">
    <citation type="journal article" date="2014" name="ISME J.">
        <title>Microbial stratification in low pH oxic and suboxic macroscopic growths along an acid mine drainage.</title>
        <authorList>
            <person name="Mendez-Garcia C."/>
            <person name="Mesa V."/>
            <person name="Sprenger R.R."/>
            <person name="Richter M."/>
            <person name="Diez M.S."/>
            <person name="Solano J."/>
            <person name="Bargiela R."/>
            <person name="Golyshina O.V."/>
            <person name="Manteca A."/>
            <person name="Ramos J.L."/>
            <person name="Gallego J.R."/>
            <person name="Llorente I."/>
            <person name="Martins Dos Santos V.A."/>
            <person name="Jensen O.N."/>
            <person name="Pelaez A.I."/>
            <person name="Sanchez J."/>
            <person name="Ferrer M."/>
        </authorList>
    </citation>
    <scope>NUCLEOTIDE SEQUENCE</scope>
</reference>
<gene>
    <name evidence="12" type="ORF">B1B_11559</name>
</gene>
<proteinExistence type="predicted"/>
<evidence type="ECO:0000256" key="10">
    <source>
        <dbReference type="SAM" id="Phobius"/>
    </source>
</evidence>
<protein>
    <submittedName>
        <fullName evidence="12">Cation/H+ exchanger</fullName>
    </submittedName>
</protein>
<feature type="transmembrane region" description="Helical" evidence="10">
    <location>
        <begin position="20"/>
        <end position="39"/>
    </location>
</feature>
<dbReference type="AlphaFoldDB" id="T0ZYD1"/>
<dbReference type="Gene3D" id="1.20.1530.20">
    <property type="match status" value="1"/>
</dbReference>
<dbReference type="PANTHER" id="PTHR32507">
    <property type="entry name" value="NA(+)/H(+) ANTIPORTER 1"/>
    <property type="match status" value="1"/>
</dbReference>
<comment type="subcellular location">
    <subcellularLocation>
        <location evidence="1">Cell membrane</location>
        <topology evidence="1">Multi-pass membrane protein</topology>
    </subcellularLocation>
</comment>
<dbReference type="GO" id="GO:0005886">
    <property type="term" value="C:plasma membrane"/>
    <property type="evidence" value="ECO:0007669"/>
    <property type="project" value="UniProtKB-SubCell"/>
</dbReference>
<keyword evidence="3" id="KW-0050">Antiport</keyword>
<name>T0ZYD1_9ZZZZ</name>
<reference evidence="12" key="1">
    <citation type="submission" date="2013-08" db="EMBL/GenBank/DDBJ databases">
        <authorList>
            <person name="Mendez C."/>
            <person name="Richter M."/>
            <person name="Ferrer M."/>
            <person name="Sanchez J."/>
        </authorList>
    </citation>
    <scope>NUCLEOTIDE SEQUENCE</scope>
</reference>
<keyword evidence="8 10" id="KW-0472">Membrane</keyword>
<evidence type="ECO:0000313" key="12">
    <source>
        <dbReference type="EMBL" id="EQD49587.1"/>
    </source>
</evidence>
<evidence type="ECO:0000256" key="4">
    <source>
        <dbReference type="ARBA" id="ARBA00022475"/>
    </source>
</evidence>
<keyword evidence="5 10" id="KW-0812">Transmembrane</keyword>
<evidence type="ECO:0000256" key="2">
    <source>
        <dbReference type="ARBA" id="ARBA00022448"/>
    </source>
</evidence>
<keyword evidence="4" id="KW-1003">Cell membrane</keyword>
<dbReference type="InterPro" id="IPR038770">
    <property type="entry name" value="Na+/solute_symporter_sf"/>
</dbReference>
<feature type="transmembrane region" description="Helical" evidence="10">
    <location>
        <begin position="154"/>
        <end position="176"/>
    </location>
</feature>
<dbReference type="PANTHER" id="PTHR32507:SF0">
    <property type="entry name" value="NA(+)_H(+) ANTIPORTER 2-RELATED"/>
    <property type="match status" value="1"/>
</dbReference>
<feature type="domain" description="Cation/H+ exchanger transmembrane" evidence="11">
    <location>
        <begin position="2"/>
        <end position="319"/>
    </location>
</feature>
<evidence type="ECO:0000256" key="1">
    <source>
        <dbReference type="ARBA" id="ARBA00004651"/>
    </source>
</evidence>
<feature type="transmembrane region" description="Helical" evidence="10">
    <location>
        <begin position="83"/>
        <end position="102"/>
    </location>
</feature>
<feature type="transmembrane region" description="Helical" evidence="10">
    <location>
        <begin position="245"/>
        <end position="265"/>
    </location>
</feature>
<feature type="transmembrane region" description="Helical" evidence="10">
    <location>
        <begin position="271"/>
        <end position="292"/>
    </location>
</feature>
<feature type="transmembrane region" description="Helical" evidence="10">
    <location>
        <begin position="51"/>
        <end position="77"/>
    </location>
</feature>
<dbReference type="EMBL" id="AUZY01007520">
    <property type="protein sequence ID" value="EQD49587.1"/>
    <property type="molecule type" value="Genomic_DNA"/>
</dbReference>